<evidence type="ECO:0000313" key="2">
    <source>
        <dbReference type="Proteomes" id="UP000314294"/>
    </source>
</evidence>
<sequence length="277" mass="30154">MTFPEASNLRRVALPPSSRTTLAAAFSLTRTPTSDPEGLAWAFMRTLLSEPEGLAWAFMRTLLSDPEGLPAAAGKQKTLFNMPRSWTRVLDSGPGLGSWTRVLDSSPGLGSWVEFWTRVLDPGSRLGSWVEFWTRVLDPGPGLSSGLGSWTRVLSPLGRAPVETSPSFWVRTRWFLLILSTVSLGKNPVARHDNATMASTLELRVNTNSSGGSGRRNRRVRFIVTVSEELAAAGSAAREPGIRSWMPSHFPLAWSAASAGATQTELSLSMNRKLFPS</sequence>
<keyword evidence="2" id="KW-1185">Reference proteome</keyword>
<organism evidence="1 2">
    <name type="scientific">Liparis tanakae</name>
    <name type="common">Tanaka's snailfish</name>
    <dbReference type="NCBI Taxonomy" id="230148"/>
    <lineage>
        <taxon>Eukaryota</taxon>
        <taxon>Metazoa</taxon>
        <taxon>Chordata</taxon>
        <taxon>Craniata</taxon>
        <taxon>Vertebrata</taxon>
        <taxon>Euteleostomi</taxon>
        <taxon>Actinopterygii</taxon>
        <taxon>Neopterygii</taxon>
        <taxon>Teleostei</taxon>
        <taxon>Neoteleostei</taxon>
        <taxon>Acanthomorphata</taxon>
        <taxon>Eupercaria</taxon>
        <taxon>Perciformes</taxon>
        <taxon>Cottioidei</taxon>
        <taxon>Cottales</taxon>
        <taxon>Liparidae</taxon>
        <taxon>Liparis</taxon>
    </lineage>
</organism>
<dbReference type="EMBL" id="SRLO01003752">
    <property type="protein sequence ID" value="TNN31157.1"/>
    <property type="molecule type" value="Genomic_DNA"/>
</dbReference>
<dbReference type="Proteomes" id="UP000314294">
    <property type="component" value="Unassembled WGS sequence"/>
</dbReference>
<evidence type="ECO:0000313" key="1">
    <source>
        <dbReference type="EMBL" id="TNN31157.1"/>
    </source>
</evidence>
<protein>
    <submittedName>
        <fullName evidence="1">Uncharacterized protein</fullName>
    </submittedName>
</protein>
<name>A0A4Z2EQE1_9TELE</name>
<gene>
    <name evidence="1" type="ORF">EYF80_058690</name>
</gene>
<dbReference type="AlphaFoldDB" id="A0A4Z2EQE1"/>
<comment type="caution">
    <text evidence="1">The sequence shown here is derived from an EMBL/GenBank/DDBJ whole genome shotgun (WGS) entry which is preliminary data.</text>
</comment>
<accession>A0A4Z2EQE1</accession>
<reference evidence="1 2" key="1">
    <citation type="submission" date="2019-03" db="EMBL/GenBank/DDBJ databases">
        <title>First draft genome of Liparis tanakae, snailfish: a comprehensive survey of snailfish specific genes.</title>
        <authorList>
            <person name="Kim W."/>
            <person name="Song I."/>
            <person name="Jeong J.-H."/>
            <person name="Kim D."/>
            <person name="Kim S."/>
            <person name="Ryu S."/>
            <person name="Song J.Y."/>
            <person name="Lee S.K."/>
        </authorList>
    </citation>
    <scope>NUCLEOTIDE SEQUENCE [LARGE SCALE GENOMIC DNA]</scope>
    <source>
        <tissue evidence="1">Muscle</tissue>
    </source>
</reference>
<proteinExistence type="predicted"/>